<dbReference type="Proteomes" id="UP000265520">
    <property type="component" value="Unassembled WGS sequence"/>
</dbReference>
<dbReference type="AlphaFoldDB" id="A0A392UCT8"/>
<protein>
    <submittedName>
        <fullName evidence="1">Uncharacterized protein</fullName>
    </submittedName>
</protein>
<organism evidence="1 2">
    <name type="scientific">Trifolium medium</name>
    <dbReference type="NCBI Taxonomy" id="97028"/>
    <lineage>
        <taxon>Eukaryota</taxon>
        <taxon>Viridiplantae</taxon>
        <taxon>Streptophyta</taxon>
        <taxon>Embryophyta</taxon>
        <taxon>Tracheophyta</taxon>
        <taxon>Spermatophyta</taxon>
        <taxon>Magnoliopsida</taxon>
        <taxon>eudicotyledons</taxon>
        <taxon>Gunneridae</taxon>
        <taxon>Pentapetalae</taxon>
        <taxon>rosids</taxon>
        <taxon>fabids</taxon>
        <taxon>Fabales</taxon>
        <taxon>Fabaceae</taxon>
        <taxon>Papilionoideae</taxon>
        <taxon>50 kb inversion clade</taxon>
        <taxon>NPAAA clade</taxon>
        <taxon>Hologalegina</taxon>
        <taxon>IRL clade</taxon>
        <taxon>Trifolieae</taxon>
        <taxon>Trifolium</taxon>
    </lineage>
</organism>
<keyword evidence="2" id="KW-1185">Reference proteome</keyword>
<name>A0A392UCT8_9FABA</name>
<feature type="non-terminal residue" evidence="1">
    <location>
        <position position="29"/>
    </location>
</feature>
<evidence type="ECO:0000313" key="2">
    <source>
        <dbReference type="Proteomes" id="UP000265520"/>
    </source>
</evidence>
<comment type="caution">
    <text evidence="1">The sequence shown here is derived from an EMBL/GenBank/DDBJ whole genome shotgun (WGS) entry which is preliminary data.</text>
</comment>
<sequence>MSASKKITQANFGSESDEFDVFVNSDAAD</sequence>
<accession>A0A392UCT8</accession>
<dbReference type="EMBL" id="LXQA010771442">
    <property type="protein sequence ID" value="MCI70236.1"/>
    <property type="molecule type" value="Genomic_DNA"/>
</dbReference>
<reference evidence="1 2" key="1">
    <citation type="journal article" date="2018" name="Front. Plant Sci.">
        <title>Red Clover (Trifolium pratense) and Zigzag Clover (T. medium) - A Picture of Genomic Similarities and Differences.</title>
        <authorList>
            <person name="Dluhosova J."/>
            <person name="Istvanek J."/>
            <person name="Nedelnik J."/>
            <person name="Repkova J."/>
        </authorList>
    </citation>
    <scope>NUCLEOTIDE SEQUENCE [LARGE SCALE GENOMIC DNA]</scope>
    <source>
        <strain evidence="2">cv. 10/8</strain>
        <tissue evidence="1">Leaf</tissue>
    </source>
</reference>
<proteinExistence type="predicted"/>
<evidence type="ECO:0000313" key="1">
    <source>
        <dbReference type="EMBL" id="MCI70236.1"/>
    </source>
</evidence>